<name>A0A2A2JZ88_9BILA</name>
<gene>
    <name evidence="1" type="ORF">WR25_22932</name>
</gene>
<comment type="caution">
    <text evidence="1">The sequence shown here is derived from an EMBL/GenBank/DDBJ whole genome shotgun (WGS) entry which is preliminary data.</text>
</comment>
<accession>A0A2A2JZ88</accession>
<protein>
    <submittedName>
        <fullName evidence="1">Uncharacterized protein</fullName>
    </submittedName>
</protein>
<evidence type="ECO:0000313" key="1">
    <source>
        <dbReference type="EMBL" id="PAV66930.1"/>
    </source>
</evidence>
<sequence>MQAGDRGHAPTMITRHRHPAAIGDFGVEGTIGVQPFGQPFGGERIDRFPRAQPAQRIGQGQQKGGTPLGRDAFGRFRQDADDATRRAAFVEDRRIIEVHPHALGRTVTIERQFLVMVMQRSARQADAHHIVVEVGDLRPALANLRSQQLRMPAAGKDRIGIVVEHDAVFAPQHHDRHRRAEQQCRRGAQALRPVANRSQRRRRPVTLSNQRAACPSAGQEILSGRAVRDLIDVRHGVVAHSTSGNAPPRTSGHCVTTFFLH</sequence>
<organism evidence="1 2">
    <name type="scientific">Diploscapter pachys</name>
    <dbReference type="NCBI Taxonomy" id="2018661"/>
    <lineage>
        <taxon>Eukaryota</taxon>
        <taxon>Metazoa</taxon>
        <taxon>Ecdysozoa</taxon>
        <taxon>Nematoda</taxon>
        <taxon>Chromadorea</taxon>
        <taxon>Rhabditida</taxon>
        <taxon>Rhabditina</taxon>
        <taxon>Rhabditomorpha</taxon>
        <taxon>Rhabditoidea</taxon>
        <taxon>Rhabditidae</taxon>
        <taxon>Diploscapter</taxon>
    </lineage>
</organism>
<proteinExistence type="predicted"/>
<dbReference type="Proteomes" id="UP000218231">
    <property type="component" value="Unassembled WGS sequence"/>
</dbReference>
<evidence type="ECO:0000313" key="2">
    <source>
        <dbReference type="Proteomes" id="UP000218231"/>
    </source>
</evidence>
<reference evidence="1 2" key="1">
    <citation type="journal article" date="2017" name="Curr. Biol.">
        <title>Genome architecture and evolution of a unichromosomal asexual nematode.</title>
        <authorList>
            <person name="Fradin H."/>
            <person name="Zegar C."/>
            <person name="Gutwein M."/>
            <person name="Lucas J."/>
            <person name="Kovtun M."/>
            <person name="Corcoran D."/>
            <person name="Baugh L.R."/>
            <person name="Kiontke K."/>
            <person name="Gunsalus K."/>
            <person name="Fitch D.H."/>
            <person name="Piano F."/>
        </authorList>
    </citation>
    <scope>NUCLEOTIDE SEQUENCE [LARGE SCALE GENOMIC DNA]</scope>
    <source>
        <strain evidence="1">PF1309</strain>
    </source>
</reference>
<dbReference type="AlphaFoldDB" id="A0A2A2JZ88"/>
<keyword evidence="2" id="KW-1185">Reference proteome</keyword>
<dbReference type="EMBL" id="LIAE01010019">
    <property type="protein sequence ID" value="PAV66930.1"/>
    <property type="molecule type" value="Genomic_DNA"/>
</dbReference>